<dbReference type="SUPFAM" id="SSF55144">
    <property type="entry name" value="LigT-like"/>
    <property type="match status" value="1"/>
</dbReference>
<comment type="catalytic activity">
    <reaction evidence="2">
        <text>a 3'-end 2',3'-cyclophospho-ribonucleotide-RNA + H2O = a 3'-end 2'-phospho-ribonucleotide-RNA + H(+)</text>
        <dbReference type="Rhea" id="RHEA:11828"/>
        <dbReference type="Rhea" id="RHEA-COMP:10464"/>
        <dbReference type="Rhea" id="RHEA-COMP:17353"/>
        <dbReference type="ChEBI" id="CHEBI:15377"/>
        <dbReference type="ChEBI" id="CHEBI:15378"/>
        <dbReference type="ChEBI" id="CHEBI:83064"/>
        <dbReference type="ChEBI" id="CHEBI:173113"/>
        <dbReference type="EC" id="3.1.4.58"/>
    </reaction>
</comment>
<dbReference type="Proteomes" id="UP000254266">
    <property type="component" value="Unassembled WGS sequence"/>
</dbReference>
<evidence type="ECO:0000313" key="3">
    <source>
        <dbReference type="EMBL" id="RDH83746.1"/>
    </source>
</evidence>
<reference evidence="3 4" key="1">
    <citation type="journal article" date="2018" name="ISME J.">
        <title>Endosymbiont genomes yield clues of tubeworm success.</title>
        <authorList>
            <person name="Li Y."/>
            <person name="Liles M.R."/>
            <person name="Halanych K.M."/>
        </authorList>
    </citation>
    <scope>NUCLEOTIDE SEQUENCE [LARGE SCALE GENOMIC DNA]</scope>
    <source>
        <strain evidence="3">A1464</strain>
    </source>
</reference>
<comment type="similarity">
    <text evidence="2">Belongs to the 2H phosphoesterase superfamily. ThpR family.</text>
</comment>
<name>A0A370DHV7_9GAMM</name>
<dbReference type="PANTHER" id="PTHR35561:SF1">
    <property type="entry name" value="RNA 2',3'-CYCLIC PHOSPHODIESTERASE"/>
    <property type="match status" value="1"/>
</dbReference>
<feature type="active site" description="Proton acceptor" evidence="2">
    <location>
        <position position="132"/>
    </location>
</feature>
<dbReference type="Pfam" id="PF13563">
    <property type="entry name" value="2_5_RNA_ligase2"/>
    <property type="match status" value="1"/>
</dbReference>
<dbReference type="PANTHER" id="PTHR35561">
    <property type="entry name" value="RNA 2',3'-CYCLIC PHOSPHODIESTERASE"/>
    <property type="match status" value="1"/>
</dbReference>
<dbReference type="EC" id="3.1.4.58" evidence="2"/>
<dbReference type="GO" id="GO:0008664">
    <property type="term" value="F:RNA 2',3'-cyclic 3'-phosphodiesterase activity"/>
    <property type="evidence" value="ECO:0007669"/>
    <property type="project" value="UniProtKB-EC"/>
</dbReference>
<protein>
    <recommendedName>
        <fullName evidence="2">RNA 2',3'-cyclic phosphodiesterase</fullName>
        <shortName evidence="2">RNA 2',3'-CPDase</shortName>
        <ecNumber evidence="2">3.1.4.58</ecNumber>
    </recommendedName>
</protein>
<dbReference type="Gene3D" id="3.90.1140.10">
    <property type="entry name" value="Cyclic phosphodiesterase"/>
    <property type="match status" value="1"/>
</dbReference>
<accession>A0A370DHV7</accession>
<proteinExistence type="inferred from homology"/>
<feature type="active site" description="Proton donor" evidence="2">
    <location>
        <position position="50"/>
    </location>
</feature>
<dbReference type="EMBL" id="QFXC01000008">
    <property type="protein sequence ID" value="RDH83746.1"/>
    <property type="molecule type" value="Genomic_DNA"/>
</dbReference>
<evidence type="ECO:0000313" key="4">
    <source>
        <dbReference type="Proteomes" id="UP000254266"/>
    </source>
</evidence>
<dbReference type="NCBIfam" id="TIGR02258">
    <property type="entry name" value="2_5_ligase"/>
    <property type="match status" value="1"/>
</dbReference>
<sequence length="181" mass="21219">MIINVPNYKQKRLFFALWPDDQVRSEISQVYSASSYAQAEGRSVVPQNLHLTLHFLGNVSLETCECVSNMASKIQLETFNLKLDNFGVFKKPKVFWMGVTDIPQPLMRLYIDLGEQLKDCDYRMEKRVFTPHVSLKRKINNFELKENPCSIVNWRVNRFALVESRSTENGVNYRPIEYYKI</sequence>
<comment type="function">
    <text evidence="2">Hydrolyzes RNA 2',3'-cyclic phosphodiester to an RNA 2'-phosphomonoester.</text>
</comment>
<comment type="caution">
    <text evidence="2">Lacks conserved residue(s) required for the propagation of feature annotation.</text>
</comment>
<dbReference type="AlphaFoldDB" id="A0A370DHV7"/>
<organism evidence="3 4">
    <name type="scientific">endosymbiont of Galathealinum brachiosum</name>
    <dbReference type="NCBI Taxonomy" id="2200906"/>
    <lineage>
        <taxon>Bacteria</taxon>
        <taxon>Pseudomonadati</taxon>
        <taxon>Pseudomonadota</taxon>
        <taxon>Gammaproteobacteria</taxon>
        <taxon>sulfur-oxidizing symbionts</taxon>
    </lineage>
</organism>
<keyword evidence="1 2" id="KW-0378">Hydrolase</keyword>
<evidence type="ECO:0000256" key="1">
    <source>
        <dbReference type="ARBA" id="ARBA00022801"/>
    </source>
</evidence>
<dbReference type="GO" id="GO:0004113">
    <property type="term" value="F:2',3'-cyclic-nucleotide 3'-phosphodiesterase activity"/>
    <property type="evidence" value="ECO:0007669"/>
    <property type="project" value="InterPro"/>
</dbReference>
<dbReference type="InterPro" id="IPR004175">
    <property type="entry name" value="RNA_CPDase"/>
</dbReference>
<comment type="caution">
    <text evidence="3">The sequence shown here is derived from an EMBL/GenBank/DDBJ whole genome shotgun (WGS) entry which is preliminary data.</text>
</comment>
<feature type="short sequence motif" description="HXTX 1" evidence="2">
    <location>
        <begin position="50"/>
        <end position="53"/>
    </location>
</feature>
<dbReference type="InterPro" id="IPR009097">
    <property type="entry name" value="Cyclic_Pdiesterase"/>
</dbReference>
<keyword evidence="4" id="KW-1185">Reference proteome</keyword>
<evidence type="ECO:0000256" key="2">
    <source>
        <dbReference type="HAMAP-Rule" id="MF_01940"/>
    </source>
</evidence>
<gene>
    <name evidence="3" type="primary">thpR</name>
    <name evidence="3" type="ORF">DIZ80_06295</name>
</gene>
<dbReference type="HAMAP" id="MF_01940">
    <property type="entry name" value="RNA_CPDase"/>
    <property type="match status" value="1"/>
</dbReference>